<name>A0ACC2D6F1_DIPCM</name>
<dbReference type="EMBL" id="CM055098">
    <property type="protein sequence ID" value="KAJ7549740.1"/>
    <property type="molecule type" value="Genomic_DNA"/>
</dbReference>
<organism evidence="1 2">
    <name type="scientific">Diphasiastrum complanatum</name>
    <name type="common">Issler's clubmoss</name>
    <name type="synonym">Lycopodium complanatum</name>
    <dbReference type="NCBI Taxonomy" id="34168"/>
    <lineage>
        <taxon>Eukaryota</taxon>
        <taxon>Viridiplantae</taxon>
        <taxon>Streptophyta</taxon>
        <taxon>Embryophyta</taxon>
        <taxon>Tracheophyta</taxon>
        <taxon>Lycopodiopsida</taxon>
        <taxon>Lycopodiales</taxon>
        <taxon>Lycopodiaceae</taxon>
        <taxon>Lycopodioideae</taxon>
        <taxon>Diphasiastrum</taxon>
    </lineage>
</organism>
<gene>
    <name evidence="1" type="ORF">O6H91_07G066100</name>
</gene>
<evidence type="ECO:0000313" key="2">
    <source>
        <dbReference type="Proteomes" id="UP001162992"/>
    </source>
</evidence>
<comment type="caution">
    <text evidence="1">The sequence shown here is derived from an EMBL/GenBank/DDBJ whole genome shotgun (WGS) entry which is preliminary data.</text>
</comment>
<sequence length="236" mass="26140">MKRKRGKSTCLLGDLRRRMGMGMAMAMAMGKEVSIPRFRFWRAPSFSSVSHRQASPFSKDRDLPKFVEAVVEVPQGSFVKRRPDGSIDFVTPFCCPFNYGSVPAIPAADGDPLDAVILGKHLPYQTTGMWEVKGIVKFMDAGAVDNKLICIPCQPLDLDSRSFKSNGTELNAVVRKGNVDSYSEDYSPPGTKKDLTLLEVISLTSFFSMYAMFKALLNRARGESGRTAFDGIEIFN</sequence>
<keyword evidence="2" id="KW-1185">Reference proteome</keyword>
<reference evidence="2" key="1">
    <citation type="journal article" date="2024" name="Proc. Natl. Acad. Sci. U.S.A.">
        <title>Extraordinary preservation of gene collinearity over three hundred million years revealed in homosporous lycophytes.</title>
        <authorList>
            <person name="Li C."/>
            <person name="Wickell D."/>
            <person name="Kuo L.Y."/>
            <person name="Chen X."/>
            <person name="Nie B."/>
            <person name="Liao X."/>
            <person name="Peng D."/>
            <person name="Ji J."/>
            <person name="Jenkins J."/>
            <person name="Williams M."/>
            <person name="Shu S."/>
            <person name="Plott C."/>
            <person name="Barry K."/>
            <person name="Rajasekar S."/>
            <person name="Grimwood J."/>
            <person name="Han X."/>
            <person name="Sun S."/>
            <person name="Hou Z."/>
            <person name="He W."/>
            <person name="Dai G."/>
            <person name="Sun C."/>
            <person name="Schmutz J."/>
            <person name="Leebens-Mack J.H."/>
            <person name="Li F.W."/>
            <person name="Wang L."/>
        </authorList>
    </citation>
    <scope>NUCLEOTIDE SEQUENCE [LARGE SCALE GENOMIC DNA]</scope>
    <source>
        <strain evidence="2">cv. PW_Plant_1</strain>
    </source>
</reference>
<protein>
    <submittedName>
        <fullName evidence="1">Uncharacterized protein</fullName>
    </submittedName>
</protein>
<proteinExistence type="predicted"/>
<accession>A0ACC2D6F1</accession>
<evidence type="ECO:0000313" key="1">
    <source>
        <dbReference type="EMBL" id="KAJ7549740.1"/>
    </source>
</evidence>
<dbReference type="Proteomes" id="UP001162992">
    <property type="component" value="Chromosome 7"/>
</dbReference>